<dbReference type="Proteomes" id="UP000608579">
    <property type="component" value="Unassembled WGS sequence"/>
</dbReference>
<evidence type="ECO:0000256" key="1">
    <source>
        <dbReference type="ARBA" id="ARBA00007569"/>
    </source>
</evidence>
<dbReference type="GO" id="GO:0008137">
    <property type="term" value="F:NADH dehydrogenase (ubiquinone) activity"/>
    <property type="evidence" value="ECO:0007669"/>
    <property type="project" value="InterPro"/>
</dbReference>
<organism evidence="3 4">
    <name type="scientific">Caldiarchaeum subterraneum</name>
    <dbReference type="NCBI Taxonomy" id="311458"/>
    <lineage>
        <taxon>Archaea</taxon>
        <taxon>Nitrososphaerota</taxon>
        <taxon>Candidatus Caldarchaeales</taxon>
        <taxon>Candidatus Caldarchaeaceae</taxon>
        <taxon>Candidatus Caldarchaeum</taxon>
    </lineage>
</organism>
<dbReference type="InterPro" id="IPR001268">
    <property type="entry name" value="NADH_UbQ_OxRdtase_30kDa_su"/>
</dbReference>
<dbReference type="EMBL" id="DQVM01000010">
    <property type="protein sequence ID" value="HIQ29026.1"/>
    <property type="molecule type" value="Genomic_DNA"/>
</dbReference>
<protein>
    <submittedName>
        <fullName evidence="3">NADH-quinone oxidoreductase subunit C</fullName>
    </submittedName>
</protein>
<dbReference type="Gene3D" id="3.30.460.80">
    <property type="entry name" value="NADH:ubiquinone oxidoreductase, 30kDa subunit"/>
    <property type="match status" value="1"/>
</dbReference>
<dbReference type="SUPFAM" id="SSF143243">
    <property type="entry name" value="Nqo5-like"/>
    <property type="match status" value="1"/>
</dbReference>
<dbReference type="PANTHER" id="PTHR10884">
    <property type="entry name" value="NADH DEHYDROGENASE UBIQUINONE IRON-SULFUR PROTEIN 3"/>
    <property type="match status" value="1"/>
</dbReference>
<feature type="domain" description="NADH:ubiquinone oxidoreductase 30kDa subunit" evidence="2">
    <location>
        <begin position="36"/>
        <end position="162"/>
    </location>
</feature>
<sequence length="163" mass="18334">MSGESPFAGVVEAVKQRFGDSVKEVKVDAKKITKLVVDASAVVDVARYLRDNFGIDHVKAVTGVDLIKLAKKEDRIEVVYQVGSYSREELRGGVLNLSVKLDRSSPEMPSLCGIWPSAEYHERETYEMLGVVFKEHPNLTRLLLPEFWSDKPPLRKDYEAPGR</sequence>
<dbReference type="PANTHER" id="PTHR10884:SF14">
    <property type="entry name" value="NADH DEHYDROGENASE [UBIQUINONE] IRON-SULFUR PROTEIN 3, MITOCHONDRIAL"/>
    <property type="match status" value="1"/>
</dbReference>
<comment type="similarity">
    <text evidence="1">Belongs to the complex I 30 kDa subunit family.</text>
</comment>
<reference evidence="3" key="1">
    <citation type="journal article" date="2020" name="ISME J.">
        <title>Gammaproteobacteria mediating utilization of methyl-, sulfur- and petroleum organic compounds in deep ocean hydrothermal plumes.</title>
        <authorList>
            <person name="Zhou Z."/>
            <person name="Liu Y."/>
            <person name="Pan J."/>
            <person name="Cron B.R."/>
            <person name="Toner B.M."/>
            <person name="Anantharaman K."/>
            <person name="Breier J.A."/>
            <person name="Dick G.J."/>
            <person name="Li M."/>
        </authorList>
    </citation>
    <scope>NUCLEOTIDE SEQUENCE</scope>
    <source>
        <strain evidence="3">SZUA-1515</strain>
    </source>
</reference>
<evidence type="ECO:0000313" key="3">
    <source>
        <dbReference type="EMBL" id="HIQ29026.1"/>
    </source>
</evidence>
<comment type="caution">
    <text evidence="3">The sequence shown here is derived from an EMBL/GenBank/DDBJ whole genome shotgun (WGS) entry which is preliminary data.</text>
</comment>
<proteinExistence type="inferred from homology"/>
<evidence type="ECO:0000313" key="4">
    <source>
        <dbReference type="Proteomes" id="UP000608579"/>
    </source>
</evidence>
<dbReference type="AlphaFoldDB" id="A0A832ZXA2"/>
<dbReference type="Pfam" id="PF00329">
    <property type="entry name" value="Complex1_30kDa"/>
    <property type="match status" value="1"/>
</dbReference>
<dbReference type="InterPro" id="IPR037232">
    <property type="entry name" value="NADH_quin_OxRdtase_su_C/D-like"/>
</dbReference>
<name>A0A832ZXA2_CALS0</name>
<evidence type="ECO:0000259" key="2">
    <source>
        <dbReference type="Pfam" id="PF00329"/>
    </source>
</evidence>
<accession>A0A832ZXA2</accession>
<gene>
    <name evidence="3" type="ORF">EYH45_00515</name>
</gene>